<evidence type="ECO:0000313" key="4">
    <source>
        <dbReference type="Proteomes" id="UP000266292"/>
    </source>
</evidence>
<dbReference type="AlphaFoldDB" id="A0A1X9YQV3"/>
<dbReference type="Proteomes" id="UP000266292">
    <property type="component" value="Chromosome"/>
</dbReference>
<organism evidence="3 4">
    <name type="scientific">Pontibacter actiniarum</name>
    <dbReference type="NCBI Taxonomy" id="323450"/>
    <lineage>
        <taxon>Bacteria</taxon>
        <taxon>Pseudomonadati</taxon>
        <taxon>Bacteroidota</taxon>
        <taxon>Cytophagia</taxon>
        <taxon>Cytophagales</taxon>
        <taxon>Hymenobacteraceae</taxon>
        <taxon>Pontibacter</taxon>
    </lineage>
</organism>
<dbReference type="PANTHER" id="PTHR43329">
    <property type="entry name" value="EPOXIDE HYDROLASE"/>
    <property type="match status" value="1"/>
</dbReference>
<accession>A0A1X9YQV3</accession>
<dbReference type="Pfam" id="PF00561">
    <property type="entry name" value="Abhydrolase_1"/>
    <property type="match status" value="1"/>
</dbReference>
<dbReference type="PRINTS" id="PR00412">
    <property type="entry name" value="EPOXHYDRLASE"/>
</dbReference>
<dbReference type="PRINTS" id="PR00111">
    <property type="entry name" value="ABHYDROLASE"/>
</dbReference>
<protein>
    <recommendedName>
        <fullName evidence="2">AB hydrolase-1 domain-containing protein</fullName>
    </recommendedName>
</protein>
<evidence type="ECO:0000259" key="2">
    <source>
        <dbReference type="Pfam" id="PF00561"/>
    </source>
</evidence>
<dbReference type="InterPro" id="IPR000073">
    <property type="entry name" value="AB_hydrolase_1"/>
</dbReference>
<dbReference type="SUPFAM" id="SSF53474">
    <property type="entry name" value="alpha/beta-Hydrolases"/>
    <property type="match status" value="1"/>
</dbReference>
<dbReference type="KEGG" id="pact:CA264_07280"/>
<evidence type="ECO:0000313" key="3">
    <source>
        <dbReference type="EMBL" id="ARS35255.1"/>
    </source>
</evidence>
<proteinExistence type="predicted"/>
<dbReference type="GO" id="GO:0016787">
    <property type="term" value="F:hydrolase activity"/>
    <property type="evidence" value="ECO:0007669"/>
    <property type="project" value="UniProtKB-KW"/>
</dbReference>
<evidence type="ECO:0000256" key="1">
    <source>
        <dbReference type="ARBA" id="ARBA00022801"/>
    </source>
</evidence>
<reference evidence="4" key="1">
    <citation type="submission" date="2017-05" db="EMBL/GenBank/DDBJ databases">
        <authorList>
            <person name="Ray J."/>
            <person name="Price M."/>
            <person name="Deutschbauer A."/>
        </authorList>
    </citation>
    <scope>NUCLEOTIDE SEQUENCE [LARGE SCALE GENOMIC DNA]</scope>
    <source>
        <strain evidence="4">DSM 19842</strain>
    </source>
</reference>
<dbReference type="EMBL" id="CP021235">
    <property type="protein sequence ID" value="ARS35255.1"/>
    <property type="molecule type" value="Genomic_DNA"/>
</dbReference>
<dbReference type="RefSeq" id="WP_036775745.1">
    <property type="nucleotide sequence ID" value="NZ_CP021235.1"/>
</dbReference>
<feature type="domain" description="AB hydrolase-1" evidence="2">
    <location>
        <begin position="27"/>
        <end position="267"/>
    </location>
</feature>
<dbReference type="STRING" id="709015.GCA_000472485_01461"/>
<dbReference type="Gene3D" id="3.40.50.1820">
    <property type="entry name" value="alpha/beta hydrolase"/>
    <property type="match status" value="1"/>
</dbReference>
<name>A0A1X9YQV3_9BACT</name>
<keyword evidence="1" id="KW-0378">Hydrolase</keyword>
<keyword evidence="4" id="KW-1185">Reference proteome</keyword>
<gene>
    <name evidence="3" type="ORF">CA264_07280</name>
</gene>
<sequence length="281" mass="31719">MEIKQRYVPVGDLQLHTAVAGPSTGEAVILLHGFPDAWFTWEEQLQVLAGQGYYAVAPDQRGYNLSSKPPGVENYTQDKLTGDILRLADGLGLERFHLVGHDFGAAVAWRLALLYPQRVRKLVISNVPHPQVMRHNLRRQPGQMLRSSYALFFQLPWLPEKLLAALEPELLMKQMPSNLREVQGARLKQAWSQPGALTSMLNWYRAAGRGAATASAGKAMVNVPTRIIWGEQDPYLRAEMAKQSMAYLQNGELMLLHEAGHWVHHDAAEKYNRYLLDFLRS</sequence>
<dbReference type="OrthoDB" id="9773293at2"/>
<dbReference type="InterPro" id="IPR029058">
    <property type="entry name" value="AB_hydrolase_fold"/>
</dbReference>
<dbReference type="InterPro" id="IPR000639">
    <property type="entry name" value="Epox_hydrolase-like"/>
</dbReference>